<comment type="caution">
    <text evidence="2">The sequence shown here is derived from an EMBL/GenBank/DDBJ whole genome shotgun (WGS) entry which is preliminary data.</text>
</comment>
<reference evidence="2" key="1">
    <citation type="journal article" date="2019" name="G3 (Bethesda)">
        <title>Genome Assemblies of Two Rare Opportunistic Yeast Pathogens: Diutina rugosa (syn. Candida rugosa) and Trichomonascus ciferrii (syn. Candida ciferrii).</title>
        <authorList>
            <person name="Mixao V."/>
            <person name="Saus E."/>
            <person name="Hansen A.P."/>
            <person name="Lass-Florl C."/>
            <person name="Gabaldon T."/>
        </authorList>
    </citation>
    <scope>NUCLEOTIDE SEQUENCE</scope>
    <source>
        <strain evidence="2">CBS 4856</strain>
    </source>
</reference>
<accession>A0A642VB00</accession>
<sequence length="218" mass="23826">MDYSSNQNAVMWFVITCTSLIPLTISQQLPLPLSSNPSKQSYPSPELDKPSHVGIIEDRFSKHEMQNTDTRAELLRTVPHNSNPELIYLGARPQTPAILTPNFFLGACPQTPRVGFADVWVYLSSTRLCLAEPRGARGKILTHKWFSGGTPPDPQGSLRSRLGVMFNSFYLLKQILAQKGVPWGHAPRPPGSASPMSGYTLLPFVEASQSHGAAGGLT</sequence>
<protein>
    <submittedName>
        <fullName evidence="2">Uncharacterized protein</fullName>
    </submittedName>
</protein>
<feature type="chain" id="PRO_5024995905" evidence="1">
    <location>
        <begin position="27"/>
        <end position="218"/>
    </location>
</feature>
<dbReference type="VEuPathDB" id="FungiDB:TRICI_000871"/>
<evidence type="ECO:0000313" key="2">
    <source>
        <dbReference type="EMBL" id="KAA8916973.1"/>
    </source>
</evidence>
<dbReference type="Proteomes" id="UP000761534">
    <property type="component" value="Unassembled WGS sequence"/>
</dbReference>
<proteinExistence type="predicted"/>
<organism evidence="2 3">
    <name type="scientific">Trichomonascus ciferrii</name>
    <dbReference type="NCBI Taxonomy" id="44093"/>
    <lineage>
        <taxon>Eukaryota</taxon>
        <taxon>Fungi</taxon>
        <taxon>Dikarya</taxon>
        <taxon>Ascomycota</taxon>
        <taxon>Saccharomycotina</taxon>
        <taxon>Dipodascomycetes</taxon>
        <taxon>Dipodascales</taxon>
        <taxon>Trichomonascaceae</taxon>
        <taxon>Trichomonascus</taxon>
        <taxon>Trichomonascus ciferrii complex</taxon>
    </lineage>
</organism>
<dbReference type="AlphaFoldDB" id="A0A642VB00"/>
<dbReference type="EMBL" id="SWFS01000075">
    <property type="protein sequence ID" value="KAA8916973.1"/>
    <property type="molecule type" value="Genomic_DNA"/>
</dbReference>
<evidence type="ECO:0000256" key="1">
    <source>
        <dbReference type="SAM" id="SignalP"/>
    </source>
</evidence>
<feature type="signal peptide" evidence="1">
    <location>
        <begin position="1"/>
        <end position="26"/>
    </location>
</feature>
<gene>
    <name evidence="2" type="ORF">TRICI_000871</name>
</gene>
<name>A0A642VB00_9ASCO</name>
<evidence type="ECO:0000313" key="3">
    <source>
        <dbReference type="Proteomes" id="UP000761534"/>
    </source>
</evidence>
<keyword evidence="1" id="KW-0732">Signal</keyword>
<keyword evidence="3" id="KW-1185">Reference proteome</keyword>